<gene>
    <name evidence="4" type="ORF">ACFQ2J_15930</name>
</gene>
<comment type="subcellular location">
    <subcellularLocation>
        <location evidence="2">Gas vesicle</location>
    </subcellularLocation>
</comment>
<keyword evidence="1" id="KW-0304">Gas vesicle</keyword>
<dbReference type="InterPro" id="IPR009430">
    <property type="entry name" value="GvpL/GvpF"/>
</dbReference>
<proteinExistence type="inferred from homology"/>
<evidence type="ECO:0000256" key="1">
    <source>
        <dbReference type="ARBA" id="ARBA00022987"/>
    </source>
</evidence>
<keyword evidence="5" id="KW-1185">Reference proteome</keyword>
<dbReference type="PANTHER" id="PTHR36852">
    <property type="entry name" value="PROTEIN GVPL 2"/>
    <property type="match status" value="1"/>
</dbReference>
<reference evidence="5" key="1">
    <citation type="journal article" date="2019" name="Int. J. Syst. Evol. Microbiol.">
        <title>The Global Catalogue of Microorganisms (GCM) 10K type strain sequencing project: providing services to taxonomists for standard genome sequencing and annotation.</title>
        <authorList>
            <consortium name="The Broad Institute Genomics Platform"/>
            <consortium name="The Broad Institute Genome Sequencing Center for Infectious Disease"/>
            <person name="Wu L."/>
            <person name="Ma J."/>
        </authorList>
    </citation>
    <scope>NUCLEOTIDE SEQUENCE [LARGE SCALE GENOMIC DNA]</scope>
    <source>
        <strain evidence="5">CCUG 56607</strain>
    </source>
</reference>
<evidence type="ECO:0000256" key="3">
    <source>
        <dbReference type="ARBA" id="ARBA00035643"/>
    </source>
</evidence>
<comment type="caution">
    <text evidence="4">The sequence shown here is derived from an EMBL/GenBank/DDBJ whole genome shotgun (WGS) entry which is preliminary data.</text>
</comment>
<dbReference type="RefSeq" id="WP_386062793.1">
    <property type="nucleotide sequence ID" value="NZ_JBHTKL010000006.1"/>
</dbReference>
<organism evidence="4 5">
    <name type="scientific">Thalassobacillus hwangdonensis</name>
    <dbReference type="NCBI Taxonomy" id="546108"/>
    <lineage>
        <taxon>Bacteria</taxon>
        <taxon>Bacillati</taxon>
        <taxon>Bacillota</taxon>
        <taxon>Bacilli</taxon>
        <taxon>Bacillales</taxon>
        <taxon>Bacillaceae</taxon>
        <taxon>Thalassobacillus</taxon>
    </lineage>
</organism>
<sequence>MSNQTGIYVFCGVQTTETPDLEPIEMEGKEREIFTISHKDAAMIVAEVPMKIYHPKKENLMMHQKVINQLMPHYDAVIPISFGNVFQSVEDVEKLLESLYPQFSEIFPKIRGKVELGLKVIAKKSWLESEVEKNPSMTKKKQAMQGKSKEASYYDRIQLGEMANKFFQDLQGQMNDEIYQPLSQQADAAKLNDPISEKMLMNAAFLVDRSAEETFDELVNSIHDQWEDKVDFKYTGPWPAYNFINIRMKVEEPT</sequence>
<dbReference type="Proteomes" id="UP001596990">
    <property type="component" value="Unassembled WGS sequence"/>
</dbReference>
<comment type="similarity">
    <text evidence="3">Belongs to the gas vesicle GvpF/GvpL family.</text>
</comment>
<evidence type="ECO:0000313" key="4">
    <source>
        <dbReference type="EMBL" id="MFD1020677.1"/>
    </source>
</evidence>
<dbReference type="Pfam" id="PF06386">
    <property type="entry name" value="GvpL_GvpF"/>
    <property type="match status" value="1"/>
</dbReference>
<accession>A0ABW3L486</accession>
<evidence type="ECO:0000256" key="2">
    <source>
        <dbReference type="ARBA" id="ARBA00035108"/>
    </source>
</evidence>
<name>A0ABW3L486_9BACI</name>
<evidence type="ECO:0000313" key="5">
    <source>
        <dbReference type="Proteomes" id="UP001596990"/>
    </source>
</evidence>
<dbReference type="EMBL" id="JBHTKL010000006">
    <property type="protein sequence ID" value="MFD1020677.1"/>
    <property type="molecule type" value="Genomic_DNA"/>
</dbReference>
<dbReference type="PANTHER" id="PTHR36852:SF1">
    <property type="entry name" value="PROTEIN GVPL 2"/>
    <property type="match status" value="1"/>
</dbReference>
<protein>
    <submittedName>
        <fullName evidence="4">GvpL/GvpF family gas vesicle protein</fullName>
    </submittedName>
</protein>